<proteinExistence type="predicted"/>
<evidence type="ECO:0000256" key="1">
    <source>
        <dbReference type="SAM" id="MobiDB-lite"/>
    </source>
</evidence>
<reference evidence="2 3" key="1">
    <citation type="submission" date="2018-10" db="EMBL/GenBank/DDBJ databases">
        <title>A high-quality apple genome assembly.</title>
        <authorList>
            <person name="Hu J."/>
        </authorList>
    </citation>
    <scope>NUCLEOTIDE SEQUENCE [LARGE SCALE GENOMIC DNA]</scope>
    <source>
        <strain evidence="3">cv. HFTH1</strain>
        <tissue evidence="2">Young leaf</tissue>
    </source>
</reference>
<gene>
    <name evidence="2" type="ORF">DVH24_035415</name>
</gene>
<sequence length="100" mass="11195">MRLLSVACNILKLSGLPSLQGFCTGNFIFKVPSLETWIVEDCQLIKLKISPDGLLQSDPRLETLQIAEEIGDVLMLSDSKENDRDQTEEISAWTADWKAL</sequence>
<dbReference type="Proteomes" id="UP000290289">
    <property type="component" value="Chromosome 9"/>
</dbReference>
<comment type="caution">
    <text evidence="2">The sequence shown here is derived from an EMBL/GenBank/DDBJ whole genome shotgun (WGS) entry which is preliminary data.</text>
</comment>
<dbReference type="EMBL" id="RDQH01000335">
    <property type="protein sequence ID" value="RXH90651.1"/>
    <property type="molecule type" value="Genomic_DNA"/>
</dbReference>
<protein>
    <submittedName>
        <fullName evidence="2">Uncharacterized protein</fullName>
    </submittedName>
</protein>
<accession>A0A498JBB8</accession>
<evidence type="ECO:0000313" key="3">
    <source>
        <dbReference type="Proteomes" id="UP000290289"/>
    </source>
</evidence>
<feature type="region of interest" description="Disordered" evidence="1">
    <location>
        <begin position="78"/>
        <end position="100"/>
    </location>
</feature>
<evidence type="ECO:0000313" key="2">
    <source>
        <dbReference type="EMBL" id="RXH90651.1"/>
    </source>
</evidence>
<feature type="compositionally biased region" description="Basic and acidic residues" evidence="1">
    <location>
        <begin position="78"/>
        <end position="87"/>
    </location>
</feature>
<name>A0A498JBB8_MALDO</name>
<dbReference type="AlphaFoldDB" id="A0A498JBB8"/>
<organism evidence="2 3">
    <name type="scientific">Malus domestica</name>
    <name type="common">Apple</name>
    <name type="synonym">Pyrus malus</name>
    <dbReference type="NCBI Taxonomy" id="3750"/>
    <lineage>
        <taxon>Eukaryota</taxon>
        <taxon>Viridiplantae</taxon>
        <taxon>Streptophyta</taxon>
        <taxon>Embryophyta</taxon>
        <taxon>Tracheophyta</taxon>
        <taxon>Spermatophyta</taxon>
        <taxon>Magnoliopsida</taxon>
        <taxon>eudicotyledons</taxon>
        <taxon>Gunneridae</taxon>
        <taxon>Pentapetalae</taxon>
        <taxon>rosids</taxon>
        <taxon>fabids</taxon>
        <taxon>Rosales</taxon>
        <taxon>Rosaceae</taxon>
        <taxon>Amygdaloideae</taxon>
        <taxon>Maleae</taxon>
        <taxon>Malus</taxon>
    </lineage>
</organism>
<keyword evidence="3" id="KW-1185">Reference proteome</keyword>